<evidence type="ECO:0000313" key="2">
    <source>
        <dbReference type="Proteomes" id="UP000609323"/>
    </source>
</evidence>
<accession>A0ABQ1GN62</accession>
<proteinExistence type="predicted"/>
<dbReference type="RefSeq" id="WP_094094799.1">
    <property type="nucleotide sequence ID" value="NZ_BMHF01000015.1"/>
</dbReference>
<sequence length="133" mass="15705">MLNISCEKDIIQLKEKLHPDLIYITTHEFDLLFEMLGSEQEVSPFRLDDNGYGIVWLEPEEENSALRSLGLASPFYYVEYVEIYTLNVGQYYRIMIMYDNDCCRIIFSRLGTQNADLEAWLKEQTRKGMNMVR</sequence>
<organism evidence="1 2">
    <name type="scientific">Paenibacillus physcomitrellae</name>
    <dbReference type="NCBI Taxonomy" id="1619311"/>
    <lineage>
        <taxon>Bacteria</taxon>
        <taxon>Bacillati</taxon>
        <taxon>Bacillota</taxon>
        <taxon>Bacilli</taxon>
        <taxon>Bacillales</taxon>
        <taxon>Paenibacillaceae</taxon>
        <taxon>Paenibacillus</taxon>
    </lineage>
</organism>
<reference evidence="2" key="1">
    <citation type="journal article" date="2019" name="Int. J. Syst. Evol. Microbiol.">
        <title>The Global Catalogue of Microorganisms (GCM) 10K type strain sequencing project: providing services to taxonomists for standard genome sequencing and annotation.</title>
        <authorList>
            <consortium name="The Broad Institute Genomics Platform"/>
            <consortium name="The Broad Institute Genome Sequencing Center for Infectious Disease"/>
            <person name="Wu L."/>
            <person name="Ma J."/>
        </authorList>
    </citation>
    <scope>NUCLEOTIDE SEQUENCE [LARGE SCALE GENOMIC DNA]</scope>
    <source>
        <strain evidence="2">CGMCC 1.15044</strain>
    </source>
</reference>
<gene>
    <name evidence="1" type="ORF">GCM10010917_35140</name>
</gene>
<evidence type="ECO:0000313" key="1">
    <source>
        <dbReference type="EMBL" id="GGA46855.1"/>
    </source>
</evidence>
<keyword evidence="2" id="KW-1185">Reference proteome</keyword>
<name>A0ABQ1GN62_9BACL</name>
<protein>
    <submittedName>
        <fullName evidence="1">Uncharacterized protein</fullName>
    </submittedName>
</protein>
<dbReference type="Proteomes" id="UP000609323">
    <property type="component" value="Unassembled WGS sequence"/>
</dbReference>
<comment type="caution">
    <text evidence="1">The sequence shown here is derived from an EMBL/GenBank/DDBJ whole genome shotgun (WGS) entry which is preliminary data.</text>
</comment>
<dbReference type="EMBL" id="BMHF01000015">
    <property type="protein sequence ID" value="GGA46855.1"/>
    <property type="molecule type" value="Genomic_DNA"/>
</dbReference>